<feature type="transmembrane region" description="Helical" evidence="6">
    <location>
        <begin position="9"/>
        <end position="29"/>
    </location>
</feature>
<evidence type="ECO:0000256" key="1">
    <source>
        <dbReference type="ARBA" id="ARBA00004141"/>
    </source>
</evidence>
<evidence type="ECO:0000256" key="6">
    <source>
        <dbReference type="SAM" id="Phobius"/>
    </source>
</evidence>
<feature type="transmembrane region" description="Helical" evidence="6">
    <location>
        <begin position="307"/>
        <end position="327"/>
    </location>
</feature>
<dbReference type="GO" id="GO:0016020">
    <property type="term" value="C:membrane"/>
    <property type="evidence" value="ECO:0007669"/>
    <property type="project" value="UniProtKB-SubCell"/>
</dbReference>
<reference evidence="7 8" key="1">
    <citation type="submission" date="2014-11" db="EMBL/GenBank/DDBJ databases">
        <authorList>
            <person name="Zhu J."/>
            <person name="Qi W."/>
            <person name="Song R."/>
        </authorList>
    </citation>
    <scope>NUCLEOTIDE SEQUENCE [LARGE SCALE GENOMIC DNA]</scope>
</reference>
<name>A0A0G4GZC9_VITBC</name>
<proteinExistence type="predicted"/>
<feature type="transmembrane region" description="Helical" evidence="6">
    <location>
        <begin position="63"/>
        <end position="81"/>
    </location>
</feature>
<evidence type="ECO:0000313" key="8">
    <source>
        <dbReference type="Proteomes" id="UP000041254"/>
    </source>
</evidence>
<dbReference type="VEuPathDB" id="CryptoDB:Vbra_19173"/>
<dbReference type="PANTHER" id="PTHR43385:SF1">
    <property type="entry name" value="RIBOFLAVIN TRANSPORTER RIBJ"/>
    <property type="match status" value="1"/>
</dbReference>
<dbReference type="OMA" id="ALCCFGR"/>
<keyword evidence="8" id="KW-1185">Reference proteome</keyword>
<evidence type="ECO:0000256" key="5">
    <source>
        <dbReference type="ARBA" id="ARBA00023136"/>
    </source>
</evidence>
<keyword evidence="5 6" id="KW-0472">Membrane</keyword>
<dbReference type="Gene3D" id="1.20.1250.20">
    <property type="entry name" value="MFS general substrate transporter like domains"/>
    <property type="match status" value="2"/>
</dbReference>
<feature type="transmembrane region" description="Helical" evidence="6">
    <location>
        <begin position="364"/>
        <end position="383"/>
    </location>
</feature>
<accession>A0A0G4GZC9</accession>
<evidence type="ECO:0008006" key="9">
    <source>
        <dbReference type="Google" id="ProtNLM"/>
    </source>
</evidence>
<feature type="transmembrane region" description="Helical" evidence="6">
    <location>
        <begin position="404"/>
        <end position="423"/>
    </location>
</feature>
<keyword evidence="4 6" id="KW-1133">Transmembrane helix</keyword>
<feature type="transmembrane region" description="Helical" evidence="6">
    <location>
        <begin position="119"/>
        <end position="140"/>
    </location>
</feature>
<dbReference type="SUPFAM" id="SSF103473">
    <property type="entry name" value="MFS general substrate transporter"/>
    <property type="match status" value="1"/>
</dbReference>
<dbReference type="Pfam" id="PF07690">
    <property type="entry name" value="MFS_1"/>
    <property type="match status" value="1"/>
</dbReference>
<dbReference type="PANTHER" id="PTHR43385">
    <property type="entry name" value="RIBOFLAVIN TRANSPORTER RIBJ"/>
    <property type="match status" value="1"/>
</dbReference>
<evidence type="ECO:0000256" key="4">
    <source>
        <dbReference type="ARBA" id="ARBA00022989"/>
    </source>
</evidence>
<feature type="transmembrane region" description="Helical" evidence="6">
    <location>
        <begin position="275"/>
        <end position="295"/>
    </location>
</feature>
<sequence length="489" mass="53238">MAASAWRKASVVGSGFLFNLTAGSIYTFANMNVYICSYLRKVGATAQIWGDSGIDSDLVRSKDLSLCYALAVVGIGLSVFIGGQLERRVGPRVGALVGGWLMSLGVALSALTIQHSYTMFLFTYGIMFGVASGLAYPCPLSCAFKWMPEQRGLAGGLILAGTGLSPLIFGPLQTIFVNPHNKPPTSVPYPDQPEEKYYEDSEIVDRVPLLLLHLAAIYATIQFIAAMNFVSPPETLPPPMPHRGPPRTVPEPAKSSPLVQISPVSMVQSLSFWTLWLLFFFNGQIVSFLTTFWKVVGYRHLGLSDQALAYIGNSVVAMSSAAGRILWGMASDAFTFKRCMIYITLLTGFFAFTLTTAAEYGPPAFFAWLAVLYSCIGGSFSMFPAVTAKTFGQTYFGTNYGVMYTARVASAVSQAIVLGQIYHKIGDEGVMPILAACSCISLMLTLLFDPHAAIEYHDKAFRQSAEAARRYLSDAAHCTSRDRERDRAR</sequence>
<dbReference type="OrthoDB" id="410267at2759"/>
<dbReference type="InterPro" id="IPR036259">
    <property type="entry name" value="MFS_trans_sf"/>
</dbReference>
<feature type="transmembrane region" description="Helical" evidence="6">
    <location>
        <begin position="429"/>
        <end position="448"/>
    </location>
</feature>
<feature type="transmembrane region" description="Helical" evidence="6">
    <location>
        <begin position="210"/>
        <end position="230"/>
    </location>
</feature>
<evidence type="ECO:0000256" key="2">
    <source>
        <dbReference type="ARBA" id="ARBA00022448"/>
    </source>
</evidence>
<feature type="transmembrane region" description="Helical" evidence="6">
    <location>
        <begin position="339"/>
        <end position="358"/>
    </location>
</feature>
<dbReference type="InterPro" id="IPR011701">
    <property type="entry name" value="MFS"/>
</dbReference>
<comment type="subcellular location">
    <subcellularLocation>
        <location evidence="1">Membrane</location>
        <topology evidence="1">Multi-pass membrane protein</topology>
    </subcellularLocation>
</comment>
<evidence type="ECO:0000313" key="7">
    <source>
        <dbReference type="EMBL" id="CEM36611.1"/>
    </source>
</evidence>
<dbReference type="Proteomes" id="UP000041254">
    <property type="component" value="Unassembled WGS sequence"/>
</dbReference>
<dbReference type="PhylomeDB" id="A0A0G4GZC9"/>
<gene>
    <name evidence="7" type="ORF">Vbra_19173</name>
</gene>
<feature type="transmembrane region" description="Helical" evidence="6">
    <location>
        <begin position="152"/>
        <end position="176"/>
    </location>
</feature>
<protein>
    <recommendedName>
        <fullName evidence="9">Major facilitator superfamily (MFS) profile domain-containing protein</fullName>
    </recommendedName>
</protein>
<dbReference type="CDD" id="cd17353">
    <property type="entry name" value="MFS_OFA_like"/>
    <property type="match status" value="1"/>
</dbReference>
<evidence type="ECO:0000256" key="3">
    <source>
        <dbReference type="ARBA" id="ARBA00022692"/>
    </source>
</evidence>
<dbReference type="EMBL" id="CDMY01000897">
    <property type="protein sequence ID" value="CEM36611.1"/>
    <property type="molecule type" value="Genomic_DNA"/>
</dbReference>
<feature type="transmembrane region" description="Helical" evidence="6">
    <location>
        <begin position="93"/>
        <end position="113"/>
    </location>
</feature>
<dbReference type="GO" id="GO:0022857">
    <property type="term" value="F:transmembrane transporter activity"/>
    <property type="evidence" value="ECO:0007669"/>
    <property type="project" value="InterPro"/>
</dbReference>
<organism evidence="7 8">
    <name type="scientific">Vitrella brassicaformis (strain CCMP3155)</name>
    <dbReference type="NCBI Taxonomy" id="1169540"/>
    <lineage>
        <taxon>Eukaryota</taxon>
        <taxon>Sar</taxon>
        <taxon>Alveolata</taxon>
        <taxon>Colpodellida</taxon>
        <taxon>Vitrellaceae</taxon>
        <taxon>Vitrella</taxon>
    </lineage>
</organism>
<keyword evidence="2" id="KW-0813">Transport</keyword>
<dbReference type="InParanoid" id="A0A0G4GZC9"/>
<dbReference type="InterPro" id="IPR052983">
    <property type="entry name" value="MFS_Riboflavin_Transporter"/>
</dbReference>
<dbReference type="STRING" id="1169540.A0A0G4GZC9"/>
<dbReference type="AlphaFoldDB" id="A0A0G4GZC9"/>
<keyword evidence="3 6" id="KW-0812">Transmembrane</keyword>